<dbReference type="Gene3D" id="2.40.50.100">
    <property type="match status" value="1"/>
</dbReference>
<feature type="region of interest" description="Disordered" evidence="6">
    <location>
        <begin position="83"/>
        <end position="177"/>
    </location>
</feature>
<keyword evidence="10" id="KW-1185">Reference proteome</keyword>
<reference evidence="10" key="1">
    <citation type="submission" date="2017-04" db="EMBL/GenBank/DDBJ databases">
        <authorList>
            <person name="Varghese N."/>
            <person name="Submissions S."/>
        </authorList>
    </citation>
    <scope>NUCLEOTIDE SEQUENCE [LARGE SCALE GENOMIC DNA]</scope>
</reference>
<dbReference type="SUPFAM" id="SSF47005">
    <property type="entry name" value="Peripheral subunit-binding domain of 2-oxo acid dehydrogenase complex"/>
    <property type="match status" value="2"/>
</dbReference>
<dbReference type="CDD" id="cd06849">
    <property type="entry name" value="lipoyl_domain"/>
    <property type="match status" value="1"/>
</dbReference>
<dbReference type="GO" id="GO:0004742">
    <property type="term" value="F:dihydrolipoyllysine-residue acetyltransferase activity"/>
    <property type="evidence" value="ECO:0007669"/>
    <property type="project" value="TreeGrafter"/>
</dbReference>
<dbReference type="InterPro" id="IPR023213">
    <property type="entry name" value="CAT-like_dom_sf"/>
</dbReference>
<dbReference type="Pfam" id="PF00364">
    <property type="entry name" value="Biotin_lipoyl"/>
    <property type="match status" value="1"/>
</dbReference>
<evidence type="ECO:0000256" key="5">
    <source>
        <dbReference type="RuleBase" id="RU003423"/>
    </source>
</evidence>
<dbReference type="InterPro" id="IPR001078">
    <property type="entry name" value="2-oxoacid_DH_actylTfrase"/>
</dbReference>
<keyword evidence="3 5" id="KW-0450">Lipoyl</keyword>
<keyword evidence="9" id="KW-0670">Pyruvate</keyword>
<feature type="compositionally biased region" description="Low complexity" evidence="6">
    <location>
        <begin position="220"/>
        <end position="233"/>
    </location>
</feature>
<dbReference type="Proteomes" id="UP000194420">
    <property type="component" value="Unassembled WGS sequence"/>
</dbReference>
<dbReference type="InterPro" id="IPR000089">
    <property type="entry name" value="Biotin_lipoyl"/>
</dbReference>
<evidence type="ECO:0000256" key="2">
    <source>
        <dbReference type="ARBA" id="ARBA00007317"/>
    </source>
</evidence>
<feature type="compositionally biased region" description="Pro residues" evidence="6">
    <location>
        <begin position="99"/>
        <end position="109"/>
    </location>
</feature>
<dbReference type="PROSITE" id="PS50968">
    <property type="entry name" value="BIOTINYL_LIPOYL"/>
    <property type="match status" value="1"/>
</dbReference>
<dbReference type="PANTHER" id="PTHR23151:SF90">
    <property type="entry name" value="DIHYDROLIPOYLLYSINE-RESIDUE ACETYLTRANSFERASE COMPONENT OF PYRUVATE DEHYDROGENASE COMPLEX, MITOCHONDRIAL-RELATED"/>
    <property type="match status" value="1"/>
</dbReference>
<dbReference type="GO" id="GO:0045254">
    <property type="term" value="C:pyruvate dehydrogenase complex"/>
    <property type="evidence" value="ECO:0007669"/>
    <property type="project" value="InterPro"/>
</dbReference>
<name>A0A1Y6FMQ8_9SPHN</name>
<feature type="domain" description="Peripheral subunit-binding (PSBD)" evidence="8">
    <location>
        <begin position="182"/>
        <end position="219"/>
    </location>
</feature>
<dbReference type="InterPro" id="IPR003016">
    <property type="entry name" value="2-oxoA_DH_lipoyl-BS"/>
</dbReference>
<dbReference type="PROSITE" id="PS00189">
    <property type="entry name" value="LIPOYL"/>
    <property type="match status" value="1"/>
</dbReference>
<feature type="domain" description="Peripheral subunit-binding (PSBD)" evidence="8">
    <location>
        <begin position="117"/>
        <end position="154"/>
    </location>
</feature>
<feature type="domain" description="Lipoyl-binding" evidence="7">
    <location>
        <begin position="2"/>
        <end position="78"/>
    </location>
</feature>
<dbReference type="FunFam" id="2.40.50.100:FF:000010">
    <property type="entry name" value="Acetyltransferase component of pyruvate dehydrogenase complex"/>
    <property type="match status" value="1"/>
</dbReference>
<dbReference type="Pfam" id="PF02817">
    <property type="entry name" value="E3_binding"/>
    <property type="match status" value="2"/>
</dbReference>
<evidence type="ECO:0000259" key="7">
    <source>
        <dbReference type="PROSITE" id="PS50968"/>
    </source>
</evidence>
<dbReference type="SUPFAM" id="SSF52777">
    <property type="entry name" value="CoA-dependent acyltransferases"/>
    <property type="match status" value="1"/>
</dbReference>
<dbReference type="InterPro" id="IPR036625">
    <property type="entry name" value="E3-bd_dom_sf"/>
</dbReference>
<keyword evidence="5 9" id="KW-0808">Transferase</keyword>
<accession>A0A1Y6FMQ8</accession>
<evidence type="ECO:0000259" key="8">
    <source>
        <dbReference type="PROSITE" id="PS51826"/>
    </source>
</evidence>
<sequence>MPIEIKMPALSPTMDEGTLAKWLVKEGDQVSAGDIMAEIETDKATMEFEAVDEGTIAKILVEEGTENVAVGAVIAMLAEEGEDVSDVSAPSGDSEAAPAPSPTPSPAPAPAASDGPPATPSARKLAQEKGVDLNSIEGTGPGGKITKDDVENAPGGSAPASPAASPAPAPAASDASSGERIIASPLAKRIAEQKGLDLSTIKGSGPNGRIVKADVEDAEPGAAPAKEAAAPAPEAAPPTPSVTPEDGGAPYEEQKLNNVRKVIARRLTEAKQQVPHIYLTVDVRLDALLKLRKELNASLEADGVKLSVNDLIIKALARALQREPQCNVSFQGDVMHQYSRQDISVAVAAPSGLITPIIKDAGRKGLAEISTEMKELAGKARDGKLQPHEYQGGTASLSNLGMFGTKQFDAVINPPQGMILAVGAGEQRPYVVDGALQVATVMSVTGSFDHRAIDGVDGAKLLDQFRSLIENPMGLVV</sequence>
<organism evidence="9 10">
    <name type="scientific">Altererythrobacter xiamenensis</name>
    <dbReference type="NCBI Taxonomy" id="1316679"/>
    <lineage>
        <taxon>Bacteria</taxon>
        <taxon>Pseudomonadati</taxon>
        <taxon>Pseudomonadota</taxon>
        <taxon>Alphaproteobacteria</taxon>
        <taxon>Sphingomonadales</taxon>
        <taxon>Erythrobacteraceae</taxon>
        <taxon>Altererythrobacter</taxon>
    </lineage>
</organism>
<keyword evidence="5" id="KW-0012">Acyltransferase</keyword>
<evidence type="ECO:0000256" key="4">
    <source>
        <dbReference type="ARBA" id="ARBA00025211"/>
    </source>
</evidence>
<feature type="compositionally biased region" description="Low complexity" evidence="6">
    <location>
        <begin position="110"/>
        <end position="122"/>
    </location>
</feature>
<dbReference type="Gene3D" id="4.10.320.10">
    <property type="entry name" value="E3-binding domain"/>
    <property type="match status" value="2"/>
</dbReference>
<proteinExistence type="inferred from homology"/>
<dbReference type="InterPro" id="IPR004167">
    <property type="entry name" value="PSBD"/>
</dbReference>
<evidence type="ECO:0000256" key="3">
    <source>
        <dbReference type="ARBA" id="ARBA00022823"/>
    </source>
</evidence>
<dbReference type="Pfam" id="PF00198">
    <property type="entry name" value="2-oxoacid_dh"/>
    <property type="match status" value="1"/>
</dbReference>
<dbReference type="OrthoDB" id="9805770at2"/>
<gene>
    <name evidence="9" type="ORF">SAMN06297468_2725</name>
</gene>
<evidence type="ECO:0000256" key="1">
    <source>
        <dbReference type="ARBA" id="ARBA00001938"/>
    </source>
</evidence>
<dbReference type="PANTHER" id="PTHR23151">
    <property type="entry name" value="DIHYDROLIPOAMIDE ACETYL/SUCCINYL-TRANSFERASE-RELATED"/>
    <property type="match status" value="1"/>
</dbReference>
<evidence type="ECO:0000256" key="6">
    <source>
        <dbReference type="SAM" id="MobiDB-lite"/>
    </source>
</evidence>
<comment type="cofactor">
    <cofactor evidence="1 5">
        <name>(R)-lipoate</name>
        <dbReference type="ChEBI" id="CHEBI:83088"/>
    </cofactor>
</comment>
<comment type="function">
    <text evidence="4">The pyruvate dehydrogenase complex catalyzes the overall conversion of pyruvate to acetyl-CoA and CO(2). It contains multiple copies of three enzymatic components: pyruvate dehydrogenase (E1), dihydrolipoamide acetyltransferase (E2) and lipoamide dehydrogenase (E3).</text>
</comment>
<feature type="compositionally biased region" description="Low complexity" evidence="6">
    <location>
        <begin position="153"/>
        <end position="177"/>
    </location>
</feature>
<dbReference type="EC" id="2.3.1.-" evidence="5"/>
<evidence type="ECO:0000313" key="9">
    <source>
        <dbReference type="EMBL" id="SMQ74520.1"/>
    </source>
</evidence>
<dbReference type="InterPro" id="IPR045257">
    <property type="entry name" value="E2/Pdx1"/>
</dbReference>
<dbReference type="SUPFAM" id="SSF51230">
    <property type="entry name" value="Single hybrid motif"/>
    <property type="match status" value="1"/>
</dbReference>
<protein>
    <recommendedName>
        <fullName evidence="5">Dihydrolipoamide acetyltransferase component of pyruvate dehydrogenase complex</fullName>
        <ecNumber evidence="5">2.3.1.-</ecNumber>
    </recommendedName>
</protein>
<evidence type="ECO:0000313" key="10">
    <source>
        <dbReference type="Proteomes" id="UP000194420"/>
    </source>
</evidence>
<dbReference type="Gene3D" id="3.30.559.10">
    <property type="entry name" value="Chloramphenicol acetyltransferase-like domain"/>
    <property type="match status" value="1"/>
</dbReference>
<dbReference type="AlphaFoldDB" id="A0A1Y6FMQ8"/>
<feature type="region of interest" description="Disordered" evidence="6">
    <location>
        <begin position="219"/>
        <end position="252"/>
    </location>
</feature>
<dbReference type="PROSITE" id="PS51826">
    <property type="entry name" value="PSBD"/>
    <property type="match status" value="2"/>
</dbReference>
<dbReference type="EMBL" id="FXWG01000003">
    <property type="protein sequence ID" value="SMQ74520.1"/>
    <property type="molecule type" value="Genomic_DNA"/>
</dbReference>
<comment type="similarity">
    <text evidence="2 5">Belongs to the 2-oxoacid dehydrogenase family.</text>
</comment>
<dbReference type="InterPro" id="IPR011053">
    <property type="entry name" value="Single_hybrid_motif"/>
</dbReference>
<dbReference type="RefSeq" id="WP_086438570.1">
    <property type="nucleotide sequence ID" value="NZ_FXWG01000003.1"/>
</dbReference>
<dbReference type="GO" id="GO:0006086">
    <property type="term" value="P:pyruvate decarboxylation to acetyl-CoA"/>
    <property type="evidence" value="ECO:0007669"/>
    <property type="project" value="InterPro"/>
</dbReference>